<comment type="caution">
    <text evidence="14">The sequence shown here is derived from an EMBL/GenBank/DDBJ whole genome shotgun (WGS) entry which is preliminary data.</text>
</comment>
<feature type="compositionally biased region" description="Polar residues" evidence="12">
    <location>
        <begin position="231"/>
        <end position="241"/>
    </location>
</feature>
<evidence type="ECO:0000313" key="15">
    <source>
        <dbReference type="Proteomes" id="UP000789572"/>
    </source>
</evidence>
<accession>A0A9N9A0H7</accession>
<evidence type="ECO:0000256" key="6">
    <source>
        <dbReference type="ARBA" id="ARBA00022691"/>
    </source>
</evidence>
<feature type="compositionally biased region" description="Low complexity" evidence="12">
    <location>
        <begin position="139"/>
        <end position="150"/>
    </location>
</feature>
<evidence type="ECO:0000259" key="13">
    <source>
        <dbReference type="PROSITE" id="PS51569"/>
    </source>
</evidence>
<evidence type="ECO:0000256" key="1">
    <source>
        <dbReference type="ARBA" id="ARBA00004123"/>
    </source>
</evidence>
<feature type="compositionally biased region" description="Basic residues" evidence="12">
    <location>
        <begin position="302"/>
        <end position="319"/>
    </location>
</feature>
<gene>
    <name evidence="14" type="ORF">POCULU_LOCUS3257</name>
</gene>
<dbReference type="GO" id="GO:0032259">
    <property type="term" value="P:methylation"/>
    <property type="evidence" value="ECO:0007669"/>
    <property type="project" value="UniProtKB-KW"/>
</dbReference>
<keyword evidence="15" id="KW-1185">Reference proteome</keyword>
<protein>
    <recommendedName>
        <fullName evidence="3 11">Histone-lysine N-methyltransferase, H3 lysine-79 specific</fullName>
        <ecNumber evidence="2 11">2.1.1.360</ecNumber>
    </recommendedName>
    <alternativeName>
        <fullName evidence="9 11">Histone H3-K79 methyltransferase</fullName>
    </alternativeName>
</protein>
<dbReference type="GO" id="GO:0006281">
    <property type="term" value="P:DNA repair"/>
    <property type="evidence" value="ECO:0007669"/>
    <property type="project" value="TreeGrafter"/>
</dbReference>
<feature type="compositionally biased region" description="Low complexity" evidence="12">
    <location>
        <begin position="280"/>
        <end position="298"/>
    </location>
</feature>
<dbReference type="OrthoDB" id="443402at2759"/>
<dbReference type="EMBL" id="CAJVPJ010000348">
    <property type="protein sequence ID" value="CAG8514714.1"/>
    <property type="molecule type" value="Genomic_DNA"/>
</dbReference>
<evidence type="ECO:0000256" key="8">
    <source>
        <dbReference type="ARBA" id="ARBA00023242"/>
    </source>
</evidence>
<dbReference type="PROSITE" id="PS51569">
    <property type="entry name" value="DOT1"/>
    <property type="match status" value="1"/>
</dbReference>
<dbReference type="FunFam" id="3.40.50.150:FF:000033">
    <property type="entry name" value="Histone-lysine N-methyltransferase, H3 lysine-79 specific"/>
    <property type="match status" value="1"/>
</dbReference>
<dbReference type="Proteomes" id="UP000789572">
    <property type="component" value="Unassembled WGS sequence"/>
</dbReference>
<keyword evidence="5 11" id="KW-0808">Transferase</keyword>
<feature type="domain" description="DOT1" evidence="13">
    <location>
        <begin position="402"/>
        <end position="703"/>
    </location>
</feature>
<dbReference type="AlphaFoldDB" id="A0A9N9A0H7"/>
<dbReference type="GO" id="GO:0000077">
    <property type="term" value="P:DNA damage checkpoint signaling"/>
    <property type="evidence" value="ECO:0007669"/>
    <property type="project" value="TreeGrafter"/>
</dbReference>
<evidence type="ECO:0000256" key="3">
    <source>
        <dbReference type="ARBA" id="ARBA00020987"/>
    </source>
</evidence>
<comment type="function">
    <text evidence="11">Histone methyltransferase that specifically trimethylates histone H3 to form H3K79me3. This methylation is required for telomere silencing and for the pachytene checkpoint during the meiotic cell cycle by allowing the recruitment of RAD9 to double strand breaks. Nucleosomes are preferred as substrate compared to free histone.</text>
</comment>
<evidence type="ECO:0000256" key="10">
    <source>
        <dbReference type="ARBA" id="ARBA00047770"/>
    </source>
</evidence>
<feature type="region of interest" description="Disordered" evidence="12">
    <location>
        <begin position="16"/>
        <end position="322"/>
    </location>
</feature>
<comment type="similarity">
    <text evidence="11">Belongs to the class I-like SAM-binding methyltransferase superfamily. DOT1 family.</text>
</comment>
<keyword evidence="7 11" id="KW-0156">Chromatin regulator</keyword>
<keyword evidence="4 11" id="KW-0489">Methyltransferase</keyword>
<dbReference type="GO" id="GO:0140956">
    <property type="term" value="F:histone H3K79 trimethyltransferase activity"/>
    <property type="evidence" value="ECO:0007669"/>
    <property type="project" value="UniProtKB-EC"/>
</dbReference>
<keyword evidence="6 11" id="KW-0949">S-adenosyl-L-methionine</keyword>
<dbReference type="CDD" id="cd02440">
    <property type="entry name" value="AdoMet_MTases"/>
    <property type="match status" value="1"/>
</dbReference>
<keyword evidence="8 11" id="KW-0539">Nucleus</keyword>
<comment type="subcellular location">
    <subcellularLocation>
        <location evidence="1 11">Nucleus</location>
    </subcellularLocation>
</comment>
<evidence type="ECO:0000256" key="5">
    <source>
        <dbReference type="ARBA" id="ARBA00022679"/>
    </source>
</evidence>
<reference evidence="14" key="1">
    <citation type="submission" date="2021-06" db="EMBL/GenBank/DDBJ databases">
        <authorList>
            <person name="Kallberg Y."/>
            <person name="Tangrot J."/>
            <person name="Rosling A."/>
        </authorList>
    </citation>
    <scope>NUCLEOTIDE SEQUENCE</scope>
    <source>
        <strain evidence="14">IA702</strain>
    </source>
</reference>
<evidence type="ECO:0000256" key="9">
    <source>
        <dbReference type="ARBA" id="ARBA00029821"/>
    </source>
</evidence>
<comment type="miscellaneous">
    <text evidence="11">In contrast to other lysine histone methyltransferases, it does not contain a SET domain, suggesting the existence of another mechanism for methylation of lysine residues of histones.</text>
</comment>
<feature type="compositionally biased region" description="Basic and acidic residues" evidence="12">
    <location>
        <begin position="82"/>
        <end position="100"/>
    </location>
</feature>
<evidence type="ECO:0000256" key="4">
    <source>
        <dbReference type="ARBA" id="ARBA00022603"/>
    </source>
</evidence>
<evidence type="ECO:0000256" key="2">
    <source>
        <dbReference type="ARBA" id="ARBA00012190"/>
    </source>
</evidence>
<feature type="compositionally biased region" description="Basic and acidic residues" evidence="12">
    <location>
        <begin position="17"/>
        <end position="27"/>
    </location>
</feature>
<dbReference type="Gene3D" id="3.40.50.150">
    <property type="entry name" value="Vaccinia Virus protein VP39"/>
    <property type="match status" value="1"/>
</dbReference>
<evidence type="ECO:0000256" key="12">
    <source>
        <dbReference type="SAM" id="MobiDB-lite"/>
    </source>
</evidence>
<organism evidence="14 15">
    <name type="scientific">Paraglomus occultum</name>
    <dbReference type="NCBI Taxonomy" id="144539"/>
    <lineage>
        <taxon>Eukaryota</taxon>
        <taxon>Fungi</taxon>
        <taxon>Fungi incertae sedis</taxon>
        <taxon>Mucoromycota</taxon>
        <taxon>Glomeromycotina</taxon>
        <taxon>Glomeromycetes</taxon>
        <taxon>Paraglomerales</taxon>
        <taxon>Paraglomeraceae</taxon>
        <taxon>Paraglomus</taxon>
    </lineage>
</organism>
<dbReference type="PANTHER" id="PTHR21451">
    <property type="entry name" value="HISTONE H3 METHYLTRANSFERASE"/>
    <property type="match status" value="1"/>
</dbReference>
<dbReference type="InterPro" id="IPR025789">
    <property type="entry name" value="DOT1_dom"/>
</dbReference>
<dbReference type="PANTHER" id="PTHR21451:SF0">
    <property type="entry name" value="HISTONE-LYSINE N-METHYLTRANSFERASE, H3 LYSINE-79 SPECIFIC"/>
    <property type="match status" value="1"/>
</dbReference>
<dbReference type="InterPro" id="IPR030445">
    <property type="entry name" value="H3-K79_meTrfase"/>
</dbReference>
<feature type="compositionally biased region" description="Basic and acidic residues" evidence="12">
    <location>
        <begin position="152"/>
        <end position="162"/>
    </location>
</feature>
<dbReference type="SUPFAM" id="SSF53335">
    <property type="entry name" value="S-adenosyl-L-methionine-dependent methyltransferases"/>
    <property type="match status" value="1"/>
</dbReference>
<name>A0A9N9A0H7_9GLOM</name>
<evidence type="ECO:0000256" key="11">
    <source>
        <dbReference type="RuleBase" id="RU271113"/>
    </source>
</evidence>
<evidence type="ECO:0000313" key="14">
    <source>
        <dbReference type="EMBL" id="CAG8514714.1"/>
    </source>
</evidence>
<feature type="compositionally biased region" description="Basic and acidic residues" evidence="12">
    <location>
        <begin position="198"/>
        <end position="209"/>
    </location>
</feature>
<evidence type="ECO:0000256" key="7">
    <source>
        <dbReference type="ARBA" id="ARBA00022853"/>
    </source>
</evidence>
<dbReference type="InterPro" id="IPR029063">
    <property type="entry name" value="SAM-dependent_MTases_sf"/>
</dbReference>
<comment type="catalytic activity">
    <reaction evidence="10 11">
        <text>L-lysyl(79)-[histone H3] + 3 S-adenosyl-L-methionine = N(6),N(6),N(6)-trimethyl-L-lysyl(79)-[histone H3] + 3 S-adenosyl-L-homocysteine + 3 H(+)</text>
        <dbReference type="Rhea" id="RHEA:60328"/>
        <dbReference type="Rhea" id="RHEA-COMP:15549"/>
        <dbReference type="Rhea" id="RHEA-COMP:15552"/>
        <dbReference type="ChEBI" id="CHEBI:15378"/>
        <dbReference type="ChEBI" id="CHEBI:29969"/>
        <dbReference type="ChEBI" id="CHEBI:57856"/>
        <dbReference type="ChEBI" id="CHEBI:59789"/>
        <dbReference type="ChEBI" id="CHEBI:61961"/>
        <dbReference type="EC" id="2.1.1.360"/>
    </reaction>
</comment>
<feature type="compositionally biased region" description="Acidic residues" evidence="12">
    <location>
        <begin position="186"/>
        <end position="197"/>
    </location>
</feature>
<dbReference type="GO" id="GO:0005634">
    <property type="term" value="C:nucleus"/>
    <property type="evidence" value="ECO:0007669"/>
    <property type="project" value="UniProtKB-SubCell"/>
</dbReference>
<sequence length="703" mass="79674">MDYINWLSNDWKALESSVRDRRAEDTTTKPTTIHTKSLSTRQPDSILDRNSHISQTARLAKARAERKPASPTYAERQSGTRSENRVVKKLTEEQEGEKSVTETTIPPTPSKATMESLQYKILDQKHTKRLRRGGESDSESTVSDEVSLTVPKKSESNSRRNQLDILPNGTSRSRNHPTPPRSVEVGTEEEDNDEYDIDPSRNDQIKENQDNGLVKKLKMSSSKSKKREDVSQANRYRSTRINGLIDDDSSRDSNSDNQLKNKGLEKKINRLKKSKGKIMSPSTSSSASLDDDGSSSSSVVPLRKRNKRNPPTREKHKKPRIESKKDLIVIPIGDGITFKNCSEAVWAMRDDYVSWENLDAGCQDGTLPNQSDDKSSSRHRFVEVSLEYPANGVQEIFWIADPRDPANAYDPAEDLLDTVRIIAEKYVKDKSAREEYLWCDKVNSRTPVYRIRRAKGRRDPVLMDEAVRAFNSAFRKLKDEGKVARTKGDKDLLRHVLFQAYSRVVSPEVDMLKGKLASETYGEILFPFIDDIIIRTNLKKKHKFIDLGCGVGNVLLQVAGETCADSWGIELRHECVMLANAQLAEFKARMRAYGLSHGNVTIVEGDFTKYPNLNERIREADVVFVNNYKFSPELNVCLIDHFLDLKDGAQIVSLVPFTAGRKANYQHQSLDSISKTVKTPYSSFWISWGGADAFYYSKYTLLK</sequence>
<dbReference type="Pfam" id="PF08123">
    <property type="entry name" value="DOT1"/>
    <property type="match status" value="1"/>
</dbReference>
<proteinExistence type="inferred from homology"/>
<feature type="compositionally biased region" description="Polar residues" evidence="12">
    <location>
        <begin position="101"/>
        <end position="116"/>
    </location>
</feature>
<dbReference type="EC" id="2.1.1.360" evidence="2 11"/>